<name>A0ACD3BDA5_9AGAR</name>
<keyword evidence="2" id="KW-1185">Reference proteome</keyword>
<dbReference type="Proteomes" id="UP000308600">
    <property type="component" value="Unassembled WGS sequence"/>
</dbReference>
<organism evidence="1 2">
    <name type="scientific">Pluteus cervinus</name>
    <dbReference type="NCBI Taxonomy" id="181527"/>
    <lineage>
        <taxon>Eukaryota</taxon>
        <taxon>Fungi</taxon>
        <taxon>Dikarya</taxon>
        <taxon>Basidiomycota</taxon>
        <taxon>Agaricomycotina</taxon>
        <taxon>Agaricomycetes</taxon>
        <taxon>Agaricomycetidae</taxon>
        <taxon>Agaricales</taxon>
        <taxon>Pluteineae</taxon>
        <taxon>Pluteaceae</taxon>
        <taxon>Pluteus</taxon>
    </lineage>
</organism>
<evidence type="ECO:0000313" key="2">
    <source>
        <dbReference type="Proteomes" id="UP000308600"/>
    </source>
</evidence>
<sequence>MSASPSSSSGNTIKEIAQRALQANKEHQYALTGYAEQLQAQLDQLDKFLDTIESGDDEDENETPEIEVYIPGAKKPTGLFPPAEFLNPESPFYEDASRRMQYVNSTTVHPMKTKELEVLADAVKGENMRLLALQQQRRRRQEIAQEVPDIDLENNTDGIDWRTVSERVSLASDNKRTPDECRIKWLGDRHPRINHGEWNDDELAQLRQLVEAQTKLGKYNWVEIATKLGTNRTPLDCMRRGLPRQRHVWTPESDMRLTTAVTKFGIDNWNLVARYVSEDATASQCQGRYTRTLDPTIRRGAWSSFEDERLKQAVSAYGNSWIEVSSCVPGRNNDQCRERWNEQLNTNSTRNNWDDEEDARLRGAVGELGSQWKVVAERVGGGKTGQACRLRFDKLKKMEVAAIAEAAKMSQAPTVQTQVPSTSQFLEHQSEPQESAAEPTATIPPITITLKPRPRPRPRKANAKGKEKEQARTEEPAPLQLDIAASSPLSSPLSSLSASPLPLTPTIPLPLVVPKSTVARKSKRPATSSPVKSPGKPPVKRQRSSRKQGATAAAGSSNVQETEPVIGELEDGLESTASAVKGRSKVKPKPQPRGRRKMGEVAGATAGSSTSNDVEPSADETEEPPAPAPGTDPQSAAPMTMESISASTSTLKKRGRGVKPPTSQVRQSARLAAKQPAPGE</sequence>
<gene>
    <name evidence="1" type="ORF">BDN72DRAFT_831595</name>
</gene>
<protein>
    <submittedName>
        <fullName evidence="1">Uncharacterized protein</fullName>
    </submittedName>
</protein>
<reference evidence="1 2" key="1">
    <citation type="journal article" date="2019" name="Nat. Ecol. Evol.">
        <title>Megaphylogeny resolves global patterns of mushroom evolution.</title>
        <authorList>
            <person name="Varga T."/>
            <person name="Krizsan K."/>
            <person name="Foldi C."/>
            <person name="Dima B."/>
            <person name="Sanchez-Garcia M."/>
            <person name="Sanchez-Ramirez S."/>
            <person name="Szollosi G.J."/>
            <person name="Szarkandi J.G."/>
            <person name="Papp V."/>
            <person name="Albert L."/>
            <person name="Andreopoulos W."/>
            <person name="Angelini C."/>
            <person name="Antonin V."/>
            <person name="Barry K.W."/>
            <person name="Bougher N.L."/>
            <person name="Buchanan P."/>
            <person name="Buyck B."/>
            <person name="Bense V."/>
            <person name="Catcheside P."/>
            <person name="Chovatia M."/>
            <person name="Cooper J."/>
            <person name="Damon W."/>
            <person name="Desjardin D."/>
            <person name="Finy P."/>
            <person name="Geml J."/>
            <person name="Haridas S."/>
            <person name="Hughes K."/>
            <person name="Justo A."/>
            <person name="Karasinski D."/>
            <person name="Kautmanova I."/>
            <person name="Kiss B."/>
            <person name="Kocsube S."/>
            <person name="Kotiranta H."/>
            <person name="LaButti K.M."/>
            <person name="Lechner B.E."/>
            <person name="Liimatainen K."/>
            <person name="Lipzen A."/>
            <person name="Lukacs Z."/>
            <person name="Mihaltcheva S."/>
            <person name="Morgado L.N."/>
            <person name="Niskanen T."/>
            <person name="Noordeloos M.E."/>
            <person name="Ohm R.A."/>
            <person name="Ortiz-Santana B."/>
            <person name="Ovrebo C."/>
            <person name="Racz N."/>
            <person name="Riley R."/>
            <person name="Savchenko A."/>
            <person name="Shiryaev A."/>
            <person name="Soop K."/>
            <person name="Spirin V."/>
            <person name="Szebenyi C."/>
            <person name="Tomsovsky M."/>
            <person name="Tulloss R.E."/>
            <person name="Uehling J."/>
            <person name="Grigoriev I.V."/>
            <person name="Vagvolgyi C."/>
            <person name="Papp T."/>
            <person name="Martin F.M."/>
            <person name="Miettinen O."/>
            <person name="Hibbett D.S."/>
            <person name="Nagy L.G."/>
        </authorList>
    </citation>
    <scope>NUCLEOTIDE SEQUENCE [LARGE SCALE GENOMIC DNA]</scope>
    <source>
        <strain evidence="1 2">NL-1719</strain>
    </source>
</reference>
<dbReference type="EMBL" id="ML208261">
    <property type="protein sequence ID" value="TFK76150.1"/>
    <property type="molecule type" value="Genomic_DNA"/>
</dbReference>
<accession>A0ACD3BDA5</accession>
<proteinExistence type="predicted"/>
<evidence type="ECO:0000313" key="1">
    <source>
        <dbReference type="EMBL" id="TFK76150.1"/>
    </source>
</evidence>